<dbReference type="Proteomes" id="UP000253961">
    <property type="component" value="Unassembled WGS sequence"/>
</dbReference>
<reference evidence="1 2" key="1">
    <citation type="submission" date="2018-07" db="EMBL/GenBank/DDBJ databases">
        <title>Pedobacter sp. nov., isolated from soil.</title>
        <authorList>
            <person name="Zhou L.Y."/>
            <person name="Du Z.J."/>
        </authorList>
    </citation>
    <scope>NUCLEOTIDE SEQUENCE [LARGE SCALE GENOMIC DNA]</scope>
    <source>
        <strain evidence="1 2">JDX94</strain>
    </source>
</reference>
<keyword evidence="2" id="KW-1185">Reference proteome</keyword>
<proteinExistence type="predicted"/>
<name>A0A369PYR5_9SPHI</name>
<protein>
    <submittedName>
        <fullName evidence="1">Uncharacterized protein</fullName>
    </submittedName>
</protein>
<dbReference type="EMBL" id="QPKV01000006">
    <property type="protein sequence ID" value="RDC55839.1"/>
    <property type="molecule type" value="Genomic_DNA"/>
</dbReference>
<comment type="caution">
    <text evidence="1">The sequence shown here is derived from an EMBL/GenBank/DDBJ whole genome shotgun (WGS) entry which is preliminary data.</text>
</comment>
<organism evidence="1 2">
    <name type="scientific">Pedobacter chinensis</name>
    <dbReference type="NCBI Taxonomy" id="2282421"/>
    <lineage>
        <taxon>Bacteria</taxon>
        <taxon>Pseudomonadati</taxon>
        <taxon>Bacteroidota</taxon>
        <taxon>Sphingobacteriia</taxon>
        <taxon>Sphingobacteriales</taxon>
        <taxon>Sphingobacteriaceae</taxon>
        <taxon>Pedobacter</taxon>
    </lineage>
</organism>
<evidence type="ECO:0000313" key="1">
    <source>
        <dbReference type="EMBL" id="RDC55839.1"/>
    </source>
</evidence>
<gene>
    <name evidence="1" type="ORF">DU508_16395</name>
</gene>
<evidence type="ECO:0000313" key="2">
    <source>
        <dbReference type="Proteomes" id="UP000253961"/>
    </source>
</evidence>
<sequence>MIARDKYLFKVAQYLIVRNAKQSHLKISFLIYSTRMMTPFKYVCTNPINTHTDMIDISKYRALSADIWDVEETKPHELTIVLGNDANVNSIIKKVNFIATSDLQNKEVLSIIFAYDNGRTIDI</sequence>
<accession>A0A369PYR5</accession>
<dbReference type="AlphaFoldDB" id="A0A369PYR5"/>